<dbReference type="EMBL" id="GL732624">
    <property type="protein sequence ID" value="EFX70168.1"/>
    <property type="molecule type" value="Genomic_DNA"/>
</dbReference>
<organism evidence="1 2">
    <name type="scientific">Daphnia pulex</name>
    <name type="common">Water flea</name>
    <dbReference type="NCBI Taxonomy" id="6669"/>
    <lineage>
        <taxon>Eukaryota</taxon>
        <taxon>Metazoa</taxon>
        <taxon>Ecdysozoa</taxon>
        <taxon>Arthropoda</taxon>
        <taxon>Crustacea</taxon>
        <taxon>Branchiopoda</taxon>
        <taxon>Diplostraca</taxon>
        <taxon>Cladocera</taxon>
        <taxon>Anomopoda</taxon>
        <taxon>Daphniidae</taxon>
        <taxon>Daphnia</taxon>
    </lineage>
</organism>
<evidence type="ECO:0000313" key="1">
    <source>
        <dbReference type="EMBL" id="EFX70168.1"/>
    </source>
</evidence>
<evidence type="ECO:0000313" key="2">
    <source>
        <dbReference type="Proteomes" id="UP000000305"/>
    </source>
</evidence>
<gene>
    <name evidence="1" type="ORF">DAPPUDRAFT_328416</name>
</gene>
<dbReference type="InParanoid" id="E9HDL9"/>
<dbReference type="HOGENOM" id="CLU_1929664_0_0_1"/>
<dbReference type="Proteomes" id="UP000000305">
    <property type="component" value="Unassembled WGS sequence"/>
</dbReference>
<dbReference type="AlphaFoldDB" id="E9HDL9"/>
<keyword evidence="2" id="KW-1185">Reference proteome</keyword>
<name>E9HDL9_DAPPU</name>
<accession>E9HDL9</accession>
<protein>
    <submittedName>
        <fullName evidence="1">Uncharacterized protein</fullName>
    </submittedName>
</protein>
<dbReference type="OrthoDB" id="199930at2759"/>
<sequence>MTWGFLPDNNFIVMKNRILTGLQQFGNYHPQVVVREMYRWFKHLKWDVNPKGKASCYTCLLQVRKNATGCHSHSKELAEKLLQPEVIMVLEVLTKFETPEMAKICDCAKSTLEIAEQWKLIEKEDDSEDES</sequence>
<reference evidence="1 2" key="1">
    <citation type="journal article" date="2011" name="Science">
        <title>The ecoresponsive genome of Daphnia pulex.</title>
        <authorList>
            <person name="Colbourne J.K."/>
            <person name="Pfrender M.E."/>
            <person name="Gilbert D."/>
            <person name="Thomas W.K."/>
            <person name="Tucker A."/>
            <person name="Oakley T.H."/>
            <person name="Tokishita S."/>
            <person name="Aerts A."/>
            <person name="Arnold G.J."/>
            <person name="Basu M.K."/>
            <person name="Bauer D.J."/>
            <person name="Caceres C.E."/>
            <person name="Carmel L."/>
            <person name="Casola C."/>
            <person name="Choi J.H."/>
            <person name="Detter J.C."/>
            <person name="Dong Q."/>
            <person name="Dusheyko S."/>
            <person name="Eads B.D."/>
            <person name="Frohlich T."/>
            <person name="Geiler-Samerotte K.A."/>
            <person name="Gerlach D."/>
            <person name="Hatcher P."/>
            <person name="Jogdeo S."/>
            <person name="Krijgsveld J."/>
            <person name="Kriventseva E.V."/>
            <person name="Kultz D."/>
            <person name="Laforsch C."/>
            <person name="Lindquist E."/>
            <person name="Lopez J."/>
            <person name="Manak J.R."/>
            <person name="Muller J."/>
            <person name="Pangilinan J."/>
            <person name="Patwardhan R.P."/>
            <person name="Pitluck S."/>
            <person name="Pritham E.J."/>
            <person name="Rechtsteiner A."/>
            <person name="Rho M."/>
            <person name="Rogozin I.B."/>
            <person name="Sakarya O."/>
            <person name="Salamov A."/>
            <person name="Schaack S."/>
            <person name="Shapiro H."/>
            <person name="Shiga Y."/>
            <person name="Skalitzky C."/>
            <person name="Smith Z."/>
            <person name="Souvorov A."/>
            <person name="Sung W."/>
            <person name="Tang Z."/>
            <person name="Tsuchiya D."/>
            <person name="Tu H."/>
            <person name="Vos H."/>
            <person name="Wang M."/>
            <person name="Wolf Y.I."/>
            <person name="Yamagata H."/>
            <person name="Yamada T."/>
            <person name="Ye Y."/>
            <person name="Shaw J.R."/>
            <person name="Andrews J."/>
            <person name="Crease T.J."/>
            <person name="Tang H."/>
            <person name="Lucas S.M."/>
            <person name="Robertson H.M."/>
            <person name="Bork P."/>
            <person name="Koonin E.V."/>
            <person name="Zdobnov E.M."/>
            <person name="Grigoriev I.V."/>
            <person name="Lynch M."/>
            <person name="Boore J.L."/>
        </authorList>
    </citation>
    <scope>NUCLEOTIDE SEQUENCE [LARGE SCALE GENOMIC DNA]</scope>
</reference>
<proteinExistence type="predicted"/>
<dbReference type="KEGG" id="dpx:DAPPUDRAFT_328416"/>